<keyword evidence="1" id="KW-0812">Transmembrane</keyword>
<dbReference type="Proteomes" id="UP000232060">
    <property type="component" value="Unassembled WGS sequence"/>
</dbReference>
<feature type="transmembrane region" description="Helical" evidence="1">
    <location>
        <begin position="89"/>
        <end position="108"/>
    </location>
</feature>
<keyword evidence="1" id="KW-0472">Membrane</keyword>
<sequence length="126" mass="14551">MIYHQSCFIDDGYLIQLVINMFFSALRICPVCQQRLFPFKAFLISPKLKFHYKGCDSRLEMYEVRRRPIINGLLMSCFFVVMLREYGNLLSLAFGIKGGAIILLMTYVQLKTSALRVSQEAPKQAL</sequence>
<protein>
    <submittedName>
        <fullName evidence="2">Uncharacterized protein</fullName>
    </submittedName>
</protein>
<comment type="caution">
    <text evidence="2">The sequence shown here is derived from an EMBL/GenBank/DDBJ whole genome shotgun (WGS) entry which is preliminary data.</text>
</comment>
<name>A0A2M8H7T5_9GAMM</name>
<dbReference type="EMBL" id="PGCP01000021">
    <property type="protein sequence ID" value="PJC92618.1"/>
    <property type="molecule type" value="Genomic_DNA"/>
</dbReference>
<evidence type="ECO:0000313" key="2">
    <source>
        <dbReference type="EMBL" id="PJC92618.1"/>
    </source>
</evidence>
<evidence type="ECO:0000256" key="1">
    <source>
        <dbReference type="SAM" id="Phobius"/>
    </source>
</evidence>
<proteinExistence type="predicted"/>
<dbReference type="AlphaFoldDB" id="A0A2M8H7T5"/>
<organism evidence="2 3">
    <name type="scientific">Aeromonas lusitana</name>
    <dbReference type="NCBI Taxonomy" id="931529"/>
    <lineage>
        <taxon>Bacteria</taxon>
        <taxon>Pseudomonadati</taxon>
        <taxon>Pseudomonadota</taxon>
        <taxon>Gammaproteobacteria</taxon>
        <taxon>Aeromonadales</taxon>
        <taxon>Aeromonadaceae</taxon>
        <taxon>Aeromonas</taxon>
    </lineage>
</organism>
<evidence type="ECO:0000313" key="3">
    <source>
        <dbReference type="Proteomes" id="UP000232060"/>
    </source>
</evidence>
<keyword evidence="3" id="KW-1185">Reference proteome</keyword>
<accession>A0A2M8H7T5</accession>
<gene>
    <name evidence="2" type="ORF">CUC44_13890</name>
</gene>
<reference evidence="2 3" key="1">
    <citation type="submission" date="2017-11" db="EMBL/GenBank/DDBJ databases">
        <title>Draft genome sequence of environmental isolate Aeromonas lusitania sp. nov. MDC 2473.</title>
        <authorList>
            <person name="Colston S.M."/>
            <person name="Navarro A."/>
            <person name="Martinez-Murcia A.J."/>
            <person name="Graf J."/>
        </authorList>
    </citation>
    <scope>NUCLEOTIDE SEQUENCE [LARGE SCALE GENOMIC DNA]</scope>
    <source>
        <strain evidence="2 3">MDC 2473</strain>
    </source>
</reference>
<keyword evidence="1" id="KW-1133">Transmembrane helix</keyword>